<evidence type="ECO:0000256" key="1">
    <source>
        <dbReference type="SAM" id="Phobius"/>
    </source>
</evidence>
<reference evidence="2 3" key="3">
    <citation type="journal article" date="2012" name="J. Bacteriol.">
        <title>Genome Sequence of Paenibacillus terrae HPL-003, a Xylanase-Producing Bacterium Isolated from Soil Found in Forest Residue.</title>
        <authorList>
            <person name="Shin S.H."/>
            <person name="Kim S."/>
            <person name="Kim J.Y."/>
            <person name="Song H.Y."/>
            <person name="Cho S.J."/>
            <person name="Kim D.R."/>
            <person name="Lee K.I."/>
            <person name="Lim H.K."/>
            <person name="Park N.J."/>
            <person name="Hwang I.T."/>
            <person name="Yang K.S."/>
        </authorList>
    </citation>
    <scope>NUCLEOTIDE SEQUENCE [LARGE SCALE GENOMIC DNA]</scope>
    <source>
        <strain evidence="2 3">HPL-003</strain>
    </source>
</reference>
<reference evidence="3" key="1">
    <citation type="submission" date="2011-11" db="EMBL/GenBank/DDBJ databases">
        <title>Complete sequence of Paenibacillus terrae HPL-003.</title>
        <authorList>
            <person name="Shin S.H."/>
            <person name="Kim S."/>
            <person name="Kim J.Y."/>
        </authorList>
    </citation>
    <scope>NUCLEOTIDE SEQUENCE [LARGE SCALE GENOMIC DNA]</scope>
    <source>
        <strain evidence="3">HPL-003</strain>
    </source>
</reference>
<keyword evidence="1" id="KW-0472">Membrane</keyword>
<evidence type="ECO:0000313" key="2">
    <source>
        <dbReference type="EMBL" id="AET57258.1"/>
    </source>
</evidence>
<protein>
    <submittedName>
        <fullName evidence="2">Oxidoreductase domain-containing protein</fullName>
    </submittedName>
</protein>
<dbReference type="RefSeq" id="WP_014278041.1">
    <property type="nucleotide sequence ID" value="NC_016641.1"/>
</dbReference>
<accession>G7VZL6</accession>
<reference key="2">
    <citation type="submission" date="2011-11" db="EMBL/GenBank/DDBJ databases">
        <authorList>
            <person name="Shin S.H."/>
            <person name="Kim S."/>
            <person name="Kim J.Y."/>
        </authorList>
    </citation>
    <scope>NUCLEOTIDE SEQUENCE</scope>
    <source>
        <strain>HPL-003</strain>
    </source>
</reference>
<dbReference type="KEGG" id="pta:HPL003_02385"/>
<dbReference type="AlphaFoldDB" id="G7VZL6"/>
<keyword evidence="1" id="KW-1133">Transmembrane helix</keyword>
<keyword evidence="1" id="KW-0812">Transmembrane</keyword>
<feature type="transmembrane region" description="Helical" evidence="1">
    <location>
        <begin position="41"/>
        <end position="59"/>
    </location>
</feature>
<proteinExistence type="predicted"/>
<evidence type="ECO:0000313" key="3">
    <source>
        <dbReference type="Proteomes" id="UP000005876"/>
    </source>
</evidence>
<dbReference type="HOGENOM" id="CLU_2772081_0_0_9"/>
<sequence length="69" mass="8035">MNQLRIGVIGYKFMGNAHSNAHSNAYRSLPMFFQGLFRPDLFLSYYIVVCWVVVFNCLGSDCYQRKFSI</sequence>
<name>G7VZL6_PAETH</name>
<gene>
    <name evidence="2" type="ordered locus">HPL003_02385</name>
</gene>
<dbReference type="Proteomes" id="UP000005876">
    <property type="component" value="Chromosome"/>
</dbReference>
<dbReference type="STRING" id="985665.HPL003_02385"/>
<organism evidence="2 3">
    <name type="scientific">Paenibacillus terrae (strain HPL-003)</name>
    <dbReference type="NCBI Taxonomy" id="985665"/>
    <lineage>
        <taxon>Bacteria</taxon>
        <taxon>Bacillati</taxon>
        <taxon>Bacillota</taxon>
        <taxon>Bacilli</taxon>
        <taxon>Bacillales</taxon>
        <taxon>Paenibacillaceae</taxon>
        <taxon>Paenibacillus</taxon>
    </lineage>
</organism>
<dbReference type="EMBL" id="CP003107">
    <property type="protein sequence ID" value="AET57258.1"/>
    <property type="molecule type" value="Genomic_DNA"/>
</dbReference>